<dbReference type="Pfam" id="PF02785">
    <property type="entry name" value="Biotin_carb_C"/>
    <property type="match status" value="1"/>
</dbReference>
<evidence type="ECO:0000256" key="12">
    <source>
        <dbReference type="PROSITE-ProRule" id="PRU00409"/>
    </source>
</evidence>
<keyword evidence="8 12" id="KW-0067">ATP-binding</keyword>
<comment type="pathway">
    <text evidence="3">Lipid metabolism; malonyl-CoA biosynthesis; malonyl-CoA from acetyl-CoA: step 1/1.</text>
</comment>
<dbReference type="PROSITE" id="PS00867">
    <property type="entry name" value="CPSASE_2"/>
    <property type="match status" value="1"/>
</dbReference>
<dbReference type="InterPro" id="IPR011764">
    <property type="entry name" value="Biotin_carboxylation_dom"/>
</dbReference>
<evidence type="ECO:0000256" key="1">
    <source>
        <dbReference type="ARBA" id="ARBA00001953"/>
    </source>
</evidence>
<dbReference type="InterPro" id="IPR011054">
    <property type="entry name" value="Rudment_hybrid_motif"/>
</dbReference>
<comment type="function">
    <text evidence="2">This protein is a component of the acetyl coenzyme A carboxylase complex; first, biotin carboxylase catalyzes the carboxylation of the carrier protein and then the transcarboxylase transfers the carboxyl group to form malonyl-CoA.</text>
</comment>
<dbReference type="Pfam" id="PF00289">
    <property type="entry name" value="Biotin_carb_N"/>
    <property type="match status" value="1"/>
</dbReference>
<dbReference type="Pfam" id="PF02786">
    <property type="entry name" value="CPSase_L_D2"/>
    <property type="match status" value="1"/>
</dbReference>
<dbReference type="Pfam" id="PF21139">
    <property type="entry name" value="BT_MCC_alpha"/>
    <property type="match status" value="1"/>
</dbReference>
<feature type="domain" description="Biotin carboxylation" evidence="15">
    <location>
        <begin position="3"/>
        <end position="448"/>
    </location>
</feature>
<evidence type="ECO:0000256" key="3">
    <source>
        <dbReference type="ARBA" id="ARBA00004956"/>
    </source>
</evidence>
<dbReference type="AlphaFoldDB" id="A0A0L1MK15"/>
<organism evidence="16 17">
    <name type="scientific">Pseudomonas syringae</name>
    <dbReference type="NCBI Taxonomy" id="317"/>
    <lineage>
        <taxon>Bacteria</taxon>
        <taxon>Pseudomonadati</taxon>
        <taxon>Pseudomonadota</taxon>
        <taxon>Gammaproteobacteria</taxon>
        <taxon>Pseudomonadales</taxon>
        <taxon>Pseudomonadaceae</taxon>
        <taxon>Pseudomonas</taxon>
    </lineage>
</organism>
<dbReference type="InterPro" id="IPR005479">
    <property type="entry name" value="CPAse_ATP-bd"/>
</dbReference>
<dbReference type="InterPro" id="IPR011053">
    <property type="entry name" value="Single_hybrid_motif"/>
</dbReference>
<accession>A0A0L1MK15</accession>
<keyword evidence="7 12" id="KW-0547">Nucleotide-binding</keyword>
<evidence type="ECO:0000256" key="10">
    <source>
        <dbReference type="ARBA" id="ARBA00033786"/>
    </source>
</evidence>
<dbReference type="InterPro" id="IPR050856">
    <property type="entry name" value="Biotin_carboxylase_complex"/>
</dbReference>
<dbReference type="PROSITE" id="PS50979">
    <property type="entry name" value="BC"/>
    <property type="match status" value="1"/>
</dbReference>
<keyword evidence="6" id="KW-0436">Ligase</keyword>
<dbReference type="FunFam" id="3.30.1490.20:FF:000003">
    <property type="entry name" value="acetyl-CoA carboxylase isoform X1"/>
    <property type="match status" value="1"/>
</dbReference>
<dbReference type="PROSITE" id="PS00188">
    <property type="entry name" value="BIOTIN"/>
    <property type="match status" value="1"/>
</dbReference>
<dbReference type="Pfam" id="PF00364">
    <property type="entry name" value="Biotin_lipoyl"/>
    <property type="match status" value="1"/>
</dbReference>
<dbReference type="CDD" id="cd06850">
    <property type="entry name" value="biotinyl_domain"/>
    <property type="match status" value="1"/>
</dbReference>
<dbReference type="GO" id="GO:0004075">
    <property type="term" value="F:biotin carboxylase activity"/>
    <property type="evidence" value="ECO:0007669"/>
    <property type="project" value="UniProtKB-EC"/>
</dbReference>
<dbReference type="InterPro" id="IPR016185">
    <property type="entry name" value="PreATP-grasp_dom_sf"/>
</dbReference>
<evidence type="ECO:0000313" key="16">
    <source>
        <dbReference type="EMBL" id="KNH28756.1"/>
    </source>
</evidence>
<dbReference type="FunFam" id="3.30.470.20:FF:000028">
    <property type="entry name" value="Methylcrotonoyl-CoA carboxylase subunit alpha, mitochondrial"/>
    <property type="match status" value="1"/>
</dbReference>
<dbReference type="SUPFAM" id="SSF52440">
    <property type="entry name" value="PreATP-grasp domain"/>
    <property type="match status" value="1"/>
</dbReference>
<keyword evidence="9" id="KW-0092">Biotin</keyword>
<dbReference type="InterPro" id="IPR005481">
    <property type="entry name" value="BC-like_N"/>
</dbReference>
<dbReference type="SUPFAM" id="SSF56059">
    <property type="entry name" value="Glutathione synthetase ATP-binding domain-like"/>
    <property type="match status" value="1"/>
</dbReference>
<evidence type="ECO:0000259" key="13">
    <source>
        <dbReference type="PROSITE" id="PS50968"/>
    </source>
</evidence>
<evidence type="ECO:0000256" key="4">
    <source>
        <dbReference type="ARBA" id="ARBA00011750"/>
    </source>
</evidence>
<dbReference type="SUPFAM" id="SSF51246">
    <property type="entry name" value="Rudiment single hybrid motif"/>
    <property type="match status" value="1"/>
</dbReference>
<comment type="cofactor">
    <cofactor evidence="1">
        <name>biotin</name>
        <dbReference type="ChEBI" id="CHEBI:57586"/>
    </cofactor>
</comment>
<evidence type="ECO:0000256" key="8">
    <source>
        <dbReference type="ARBA" id="ARBA00022840"/>
    </source>
</evidence>
<dbReference type="FunFam" id="3.40.50.20:FF:000010">
    <property type="entry name" value="Propionyl-CoA carboxylase subunit alpha"/>
    <property type="match status" value="1"/>
</dbReference>
<dbReference type="OrthoDB" id="9763189at2"/>
<dbReference type="PATRIC" id="fig|317.197.peg.221"/>
<feature type="domain" description="Lipoyl-binding" evidence="13">
    <location>
        <begin position="579"/>
        <end position="655"/>
    </location>
</feature>
<evidence type="ECO:0000256" key="2">
    <source>
        <dbReference type="ARBA" id="ARBA00003761"/>
    </source>
</evidence>
<reference evidence="16 17" key="1">
    <citation type="submission" date="2015-06" db="EMBL/GenBank/DDBJ databases">
        <authorList>
            <person name="Hoefler B.C."/>
            <person name="Straight P.D."/>
        </authorList>
    </citation>
    <scope>NUCLEOTIDE SEQUENCE [LARGE SCALE GENOMIC DNA]</scope>
    <source>
        <strain evidence="16 17">Riq4</strain>
    </source>
</reference>
<evidence type="ECO:0000259" key="15">
    <source>
        <dbReference type="PROSITE" id="PS50979"/>
    </source>
</evidence>
<dbReference type="Gene3D" id="2.40.50.100">
    <property type="match status" value="1"/>
</dbReference>
<dbReference type="EMBL" id="LFQK01000010">
    <property type="protein sequence ID" value="KNH28756.1"/>
    <property type="molecule type" value="Genomic_DNA"/>
</dbReference>
<sequence length="655" mass="71615">MPAFSKILIANRGEIACRIQRTAQALGYRTVAVFSDADADALHVQIADEAVNIGPAPVQQSYLNIPAIIDAARRTGADAIHPGYGFLSENAEFARACQQAGIFFIGPSPEAIELMGSKRLSKLAMIKAGVPCIKGYQGSEQDDATLTREAERIGYPLMIKASAGGGGRGMRLVHSAAELLEQLRTARSEALHGFGNDELILEQALIDPRHVEVQVFGDQHGNLIHLGERDCSIQRRHQKIIEEAPCPVMTAELRQAMGEAALKAGRAVKYVGAGTVEFLLDARGQFYFLEMNTRLQVEHPVTELITGLDLVAWQLHVAEGLPLPLRQEQVQLNGHAMEVRLYAEDPAQGFVPQTGRIAAWEPALQRGVRIDHGLIEGQSVSPFYDPMLGKLIAHGATREEARRKLLRAVQDSVLLGVQSNQRLLASLLEHPQFISGEFSTGFIPTYFADHPCLHQHMPSVEELAIAAALFYQASAQAHRAPLAGWRNNASVPLHYRIGLEDQDWPVELNAEPGKPYRAQVGARTLELKLIGCDGRWAILEIDGIRQRHAYRLEAGQLWLFTRPGSLQLVDRTQALVSGQASVSVSSGTLKAPMDGAIVDVLVSEGSPVSKGQLLVVLEAMKMEHPLKSGIDGVLKRLQIKVGDQVKNRQILLEVE</sequence>
<dbReference type="SUPFAM" id="SSF51230">
    <property type="entry name" value="Single hybrid motif"/>
    <property type="match status" value="1"/>
</dbReference>
<dbReference type="PANTHER" id="PTHR18866">
    <property type="entry name" value="CARBOXYLASE:PYRUVATE/ACETYL-COA/PROPIONYL-COA CARBOXYLASE"/>
    <property type="match status" value="1"/>
</dbReference>
<proteinExistence type="predicted"/>
<dbReference type="PANTHER" id="PTHR18866:SF33">
    <property type="entry name" value="METHYLCROTONOYL-COA CARBOXYLASE SUBUNIT ALPHA, MITOCHONDRIAL-RELATED"/>
    <property type="match status" value="1"/>
</dbReference>
<dbReference type="InterPro" id="IPR001882">
    <property type="entry name" value="Biotin_BS"/>
</dbReference>
<comment type="catalytic activity">
    <reaction evidence="11">
        <text>N(6)-biotinyl-L-lysyl-[protein] + hydrogencarbonate + ATP = N(6)-carboxybiotinyl-L-lysyl-[protein] + ADP + phosphate + H(+)</text>
        <dbReference type="Rhea" id="RHEA:13501"/>
        <dbReference type="Rhea" id="RHEA-COMP:10505"/>
        <dbReference type="Rhea" id="RHEA-COMP:10506"/>
        <dbReference type="ChEBI" id="CHEBI:15378"/>
        <dbReference type="ChEBI" id="CHEBI:17544"/>
        <dbReference type="ChEBI" id="CHEBI:30616"/>
        <dbReference type="ChEBI" id="CHEBI:43474"/>
        <dbReference type="ChEBI" id="CHEBI:83144"/>
        <dbReference type="ChEBI" id="CHEBI:83145"/>
        <dbReference type="ChEBI" id="CHEBI:456216"/>
        <dbReference type="EC" id="6.3.4.14"/>
    </reaction>
</comment>
<dbReference type="PROSITE" id="PS00866">
    <property type="entry name" value="CPSASE_1"/>
    <property type="match status" value="1"/>
</dbReference>
<dbReference type="GO" id="GO:0005524">
    <property type="term" value="F:ATP binding"/>
    <property type="evidence" value="ECO:0007669"/>
    <property type="project" value="UniProtKB-UniRule"/>
</dbReference>
<dbReference type="GO" id="GO:0046872">
    <property type="term" value="F:metal ion binding"/>
    <property type="evidence" value="ECO:0007669"/>
    <property type="project" value="InterPro"/>
</dbReference>
<protein>
    <recommendedName>
        <fullName evidence="5">Biotin carboxylase</fullName>
    </recommendedName>
    <alternativeName>
        <fullName evidence="10">Acetyl-coenzyme A carboxylase biotin carboxylase subunit A</fullName>
    </alternativeName>
</protein>
<evidence type="ECO:0000313" key="17">
    <source>
        <dbReference type="Proteomes" id="UP000036955"/>
    </source>
</evidence>
<evidence type="ECO:0000256" key="9">
    <source>
        <dbReference type="ARBA" id="ARBA00023267"/>
    </source>
</evidence>
<evidence type="ECO:0000256" key="6">
    <source>
        <dbReference type="ARBA" id="ARBA00022598"/>
    </source>
</evidence>
<evidence type="ECO:0000256" key="11">
    <source>
        <dbReference type="ARBA" id="ARBA00048600"/>
    </source>
</evidence>
<evidence type="ECO:0000256" key="5">
    <source>
        <dbReference type="ARBA" id="ARBA00017242"/>
    </source>
</evidence>
<name>A0A0L1MK15_PSESX</name>
<dbReference type="InterPro" id="IPR005482">
    <property type="entry name" value="Biotin_COase_C"/>
</dbReference>
<comment type="subunit">
    <text evidence="4">Acetyl-CoA carboxylase is a heterohexamer of biotin carboxyl carrier protein, biotin carboxylase and the two subunits of carboxyl transferase in a 2:2 complex.</text>
</comment>
<dbReference type="InterPro" id="IPR011761">
    <property type="entry name" value="ATP-grasp"/>
</dbReference>
<dbReference type="PROSITE" id="PS50968">
    <property type="entry name" value="BIOTINYL_LIPOYL"/>
    <property type="match status" value="1"/>
</dbReference>
<evidence type="ECO:0000256" key="7">
    <source>
        <dbReference type="ARBA" id="ARBA00022741"/>
    </source>
</evidence>
<dbReference type="SMART" id="SM00878">
    <property type="entry name" value="Biotin_carb_C"/>
    <property type="match status" value="1"/>
</dbReference>
<dbReference type="InterPro" id="IPR048429">
    <property type="entry name" value="MCC_alpha_BT"/>
</dbReference>
<dbReference type="Gene3D" id="3.30.470.20">
    <property type="entry name" value="ATP-grasp fold, B domain"/>
    <property type="match status" value="1"/>
</dbReference>
<comment type="caution">
    <text evidence="16">The sequence shown here is derived from an EMBL/GenBank/DDBJ whole genome shotgun (WGS) entry which is preliminary data.</text>
</comment>
<evidence type="ECO:0000259" key="14">
    <source>
        <dbReference type="PROSITE" id="PS50975"/>
    </source>
</evidence>
<dbReference type="InterPro" id="IPR000089">
    <property type="entry name" value="Biotin_lipoyl"/>
</dbReference>
<dbReference type="Proteomes" id="UP000036955">
    <property type="component" value="Unassembled WGS sequence"/>
</dbReference>
<dbReference type="PROSITE" id="PS50975">
    <property type="entry name" value="ATP_GRASP"/>
    <property type="match status" value="1"/>
</dbReference>
<feature type="domain" description="ATP-grasp" evidence="14">
    <location>
        <begin position="122"/>
        <end position="319"/>
    </location>
</feature>
<gene>
    <name evidence="16" type="ORF">ACS77_05690</name>
</gene>
<dbReference type="NCBIfam" id="NF006367">
    <property type="entry name" value="PRK08591.1"/>
    <property type="match status" value="1"/>
</dbReference>